<keyword evidence="6" id="KW-0378">Hydrolase</keyword>
<dbReference type="Gene3D" id="3.40.50.1220">
    <property type="entry name" value="TPP-binding domain"/>
    <property type="match status" value="1"/>
</dbReference>
<dbReference type="PANTHER" id="PTHR11085:SF4">
    <property type="entry name" value="NAD-DEPENDENT PROTEIN DEACYLASE"/>
    <property type="match status" value="1"/>
</dbReference>
<keyword evidence="4" id="KW-0479">Metal-binding</keyword>
<evidence type="ECO:0000256" key="3">
    <source>
        <dbReference type="ARBA" id="ARBA00023027"/>
    </source>
</evidence>
<name>A0A5C6BE96_9PLAN</name>
<evidence type="ECO:0000259" key="5">
    <source>
        <dbReference type="PROSITE" id="PS50305"/>
    </source>
</evidence>
<keyword evidence="2" id="KW-0808">Transferase</keyword>
<dbReference type="NCBIfam" id="NF001753">
    <property type="entry name" value="PRK00481.1-3"/>
    <property type="match status" value="1"/>
</dbReference>
<feature type="binding site" evidence="4">
    <location>
        <position position="177"/>
    </location>
    <ligand>
        <name>Zn(2+)</name>
        <dbReference type="ChEBI" id="CHEBI:29105"/>
    </ligand>
</feature>
<dbReference type="Proteomes" id="UP000320735">
    <property type="component" value="Unassembled WGS sequence"/>
</dbReference>
<evidence type="ECO:0000256" key="1">
    <source>
        <dbReference type="ARBA" id="ARBA00012928"/>
    </source>
</evidence>
<dbReference type="EC" id="2.3.1.286" evidence="1"/>
<feature type="binding site" evidence="4">
    <location>
        <position position="149"/>
    </location>
    <ligand>
        <name>Zn(2+)</name>
        <dbReference type="ChEBI" id="CHEBI:29105"/>
    </ligand>
</feature>
<keyword evidence="7" id="KW-1185">Reference proteome</keyword>
<dbReference type="Gene3D" id="3.30.1600.10">
    <property type="entry name" value="SIR2/SIRT2 'Small Domain"/>
    <property type="match status" value="1"/>
</dbReference>
<dbReference type="PROSITE" id="PS50305">
    <property type="entry name" value="SIRTUIN"/>
    <property type="match status" value="1"/>
</dbReference>
<evidence type="ECO:0000313" key="7">
    <source>
        <dbReference type="Proteomes" id="UP000320735"/>
    </source>
</evidence>
<dbReference type="EMBL" id="SJPP01000002">
    <property type="protein sequence ID" value="TWU09606.1"/>
    <property type="molecule type" value="Genomic_DNA"/>
</dbReference>
<dbReference type="AlphaFoldDB" id="A0A5C6BE96"/>
<evidence type="ECO:0000256" key="2">
    <source>
        <dbReference type="ARBA" id="ARBA00022679"/>
    </source>
</evidence>
<dbReference type="InterPro" id="IPR003000">
    <property type="entry name" value="Sirtuin"/>
</dbReference>
<feature type="binding site" evidence="4">
    <location>
        <position position="152"/>
    </location>
    <ligand>
        <name>Zn(2+)</name>
        <dbReference type="ChEBI" id="CHEBI:29105"/>
    </ligand>
</feature>
<dbReference type="SUPFAM" id="SSF52467">
    <property type="entry name" value="DHS-like NAD/FAD-binding domain"/>
    <property type="match status" value="1"/>
</dbReference>
<dbReference type="InterPro" id="IPR026590">
    <property type="entry name" value="Ssirtuin_cat_dom"/>
</dbReference>
<protein>
    <recommendedName>
        <fullName evidence="1">protein acetyllysine N-acetyltransferase</fullName>
        <ecNumber evidence="1">2.3.1.286</ecNumber>
    </recommendedName>
</protein>
<dbReference type="GO" id="GO:0016787">
    <property type="term" value="F:hydrolase activity"/>
    <property type="evidence" value="ECO:0007669"/>
    <property type="project" value="UniProtKB-KW"/>
</dbReference>
<dbReference type="GO" id="GO:0017136">
    <property type="term" value="F:histone deacetylase activity, NAD-dependent"/>
    <property type="evidence" value="ECO:0007669"/>
    <property type="project" value="TreeGrafter"/>
</dbReference>
<dbReference type="CDD" id="cd01407">
    <property type="entry name" value="SIR2-fam"/>
    <property type="match status" value="1"/>
</dbReference>
<dbReference type="InterPro" id="IPR050134">
    <property type="entry name" value="NAD-dep_sirtuin_deacylases"/>
</dbReference>
<feature type="domain" description="Deacetylase sirtuin-type" evidence="5">
    <location>
        <begin position="23"/>
        <end position="269"/>
    </location>
</feature>
<keyword evidence="3" id="KW-0520">NAD</keyword>
<evidence type="ECO:0000256" key="4">
    <source>
        <dbReference type="PROSITE-ProRule" id="PRU00236"/>
    </source>
</evidence>
<dbReference type="GO" id="GO:0046872">
    <property type="term" value="F:metal ion binding"/>
    <property type="evidence" value="ECO:0007669"/>
    <property type="project" value="UniProtKB-KW"/>
</dbReference>
<evidence type="ECO:0000313" key="6">
    <source>
        <dbReference type="EMBL" id="TWU09606.1"/>
    </source>
</evidence>
<proteinExistence type="predicted"/>
<keyword evidence="4" id="KW-0862">Zinc</keyword>
<comment type="caution">
    <text evidence="6">The sequence shown here is derived from an EMBL/GenBank/DDBJ whole genome shotgun (WGS) entry which is preliminary data.</text>
</comment>
<dbReference type="Pfam" id="PF02146">
    <property type="entry name" value="SIR2"/>
    <property type="match status" value="1"/>
</dbReference>
<accession>A0A5C6BE96</accession>
<dbReference type="GO" id="GO:0070403">
    <property type="term" value="F:NAD+ binding"/>
    <property type="evidence" value="ECO:0007669"/>
    <property type="project" value="InterPro"/>
</dbReference>
<dbReference type="InterPro" id="IPR026591">
    <property type="entry name" value="Sirtuin_cat_small_dom_sf"/>
</dbReference>
<dbReference type="PANTHER" id="PTHR11085">
    <property type="entry name" value="NAD-DEPENDENT PROTEIN DEACYLASE SIRTUIN-5, MITOCHONDRIAL-RELATED"/>
    <property type="match status" value="1"/>
</dbReference>
<sequence>MLTTQNNGIAKNLSANDERITQTLPDLPTIAEWIREADSIVAFTGAGISTESGIPDFRSPGGIWSKSTPVYYDDFVRYPESRYEYWRQKSIAHREFASAQPNVGHTVLADWETAGRLDGVITQNIDGLHQAAGSQQVLELHGTARFVACLECESRFDVDPWVLYFQERDEVPPCPECGSWLKHATVSFGQALPREVLSRSMELARGADLFIALGSSLVVEPAASLPRLAKESGGRLVIINRDTTDQDRSADAVIHASIGETLTAINALL</sequence>
<feature type="active site" description="Proton acceptor" evidence="4">
    <location>
        <position position="141"/>
    </location>
</feature>
<organism evidence="6 7">
    <name type="scientific">Symmachiella macrocystis</name>
    <dbReference type="NCBI Taxonomy" id="2527985"/>
    <lineage>
        <taxon>Bacteria</taxon>
        <taxon>Pseudomonadati</taxon>
        <taxon>Planctomycetota</taxon>
        <taxon>Planctomycetia</taxon>
        <taxon>Planctomycetales</taxon>
        <taxon>Planctomycetaceae</taxon>
        <taxon>Symmachiella</taxon>
    </lineage>
</organism>
<dbReference type="InterPro" id="IPR029035">
    <property type="entry name" value="DHS-like_NAD/FAD-binding_dom"/>
</dbReference>
<gene>
    <name evidence="6" type="primary">cobB_2</name>
    <name evidence="6" type="ORF">CA54_48480</name>
</gene>
<reference evidence="6 7" key="1">
    <citation type="submission" date="2019-02" db="EMBL/GenBank/DDBJ databases">
        <title>Deep-cultivation of Planctomycetes and their phenomic and genomic characterization uncovers novel biology.</title>
        <authorList>
            <person name="Wiegand S."/>
            <person name="Jogler M."/>
            <person name="Boedeker C."/>
            <person name="Pinto D."/>
            <person name="Vollmers J."/>
            <person name="Rivas-Marin E."/>
            <person name="Kohn T."/>
            <person name="Peeters S.H."/>
            <person name="Heuer A."/>
            <person name="Rast P."/>
            <person name="Oberbeckmann S."/>
            <person name="Bunk B."/>
            <person name="Jeske O."/>
            <person name="Meyerdierks A."/>
            <person name="Storesund J.E."/>
            <person name="Kallscheuer N."/>
            <person name="Luecker S."/>
            <person name="Lage O.M."/>
            <person name="Pohl T."/>
            <person name="Merkel B.J."/>
            <person name="Hornburger P."/>
            <person name="Mueller R.-W."/>
            <person name="Bruemmer F."/>
            <person name="Labrenz M."/>
            <person name="Spormann A.M."/>
            <person name="Op Den Camp H."/>
            <person name="Overmann J."/>
            <person name="Amann R."/>
            <person name="Jetten M.S.M."/>
            <person name="Mascher T."/>
            <person name="Medema M.H."/>
            <person name="Devos D.P."/>
            <person name="Kaster A.-K."/>
            <person name="Ovreas L."/>
            <person name="Rohde M."/>
            <person name="Galperin M.Y."/>
            <person name="Jogler C."/>
        </authorList>
    </citation>
    <scope>NUCLEOTIDE SEQUENCE [LARGE SCALE GENOMIC DNA]</scope>
    <source>
        <strain evidence="6 7">CA54</strain>
    </source>
</reference>
<feature type="binding site" evidence="4">
    <location>
        <position position="174"/>
    </location>
    <ligand>
        <name>Zn(2+)</name>
        <dbReference type="ChEBI" id="CHEBI:29105"/>
    </ligand>
</feature>